<sequence>MTGPSRLHANAALTPRHRMIVARLVVDDGWPIGPCPRFLDTGAGPHSLREPAALLTIDQRPRAVHLARSSEARGATPPR</sequence>
<evidence type="ECO:0000313" key="2">
    <source>
        <dbReference type="Proteomes" id="UP000431092"/>
    </source>
</evidence>
<accession>A0A6I3IFA4</accession>
<dbReference type="AlphaFoldDB" id="A0A6I3IFA4"/>
<dbReference type="EMBL" id="WLVL01000040">
    <property type="protein sequence ID" value="MTB72692.1"/>
    <property type="molecule type" value="Genomic_DNA"/>
</dbReference>
<gene>
    <name evidence="1" type="ORF">GGG17_12105</name>
</gene>
<dbReference type="Proteomes" id="UP000431092">
    <property type="component" value="Unassembled WGS sequence"/>
</dbReference>
<keyword evidence="2" id="KW-1185">Reference proteome</keyword>
<protein>
    <submittedName>
        <fullName evidence="1">Uncharacterized protein</fullName>
    </submittedName>
</protein>
<organism evidence="1 2">
    <name type="scientific">Arsenicicoccus cauae</name>
    <dbReference type="NCBI Taxonomy" id="2663847"/>
    <lineage>
        <taxon>Bacteria</taxon>
        <taxon>Bacillati</taxon>
        <taxon>Actinomycetota</taxon>
        <taxon>Actinomycetes</taxon>
        <taxon>Micrococcales</taxon>
        <taxon>Intrasporangiaceae</taxon>
        <taxon>Arsenicicoccus</taxon>
    </lineage>
</organism>
<comment type="caution">
    <text evidence="1">The sequence shown here is derived from an EMBL/GenBank/DDBJ whole genome shotgun (WGS) entry which is preliminary data.</text>
</comment>
<reference evidence="1 2" key="1">
    <citation type="submission" date="2019-11" db="EMBL/GenBank/DDBJ databases">
        <title>Whole genome sequencing identifies a novel species of the genus Arsenicicoccus isolated from human blood.</title>
        <authorList>
            <person name="Jeong J.H."/>
            <person name="Kweon O.J."/>
            <person name="Kim H.R."/>
            <person name="Kim T.-H."/>
            <person name="Ha S.-M."/>
            <person name="Lee M.-K."/>
        </authorList>
    </citation>
    <scope>NUCLEOTIDE SEQUENCE [LARGE SCALE GENOMIC DNA]</scope>
    <source>
        <strain evidence="1 2">MKL-02</strain>
    </source>
</reference>
<name>A0A6I3IFA4_9MICO</name>
<evidence type="ECO:0000313" key="1">
    <source>
        <dbReference type="EMBL" id="MTB72692.1"/>
    </source>
</evidence>
<proteinExistence type="predicted"/>